<keyword evidence="2" id="KW-1185">Reference proteome</keyword>
<gene>
    <name evidence="1" type="ORF">H4R21_001063</name>
</gene>
<evidence type="ECO:0000313" key="2">
    <source>
        <dbReference type="Proteomes" id="UP001140087"/>
    </source>
</evidence>
<sequence>MLSAGRSSVWPPADADVDYDRAHEVHFSSKAVVATMSDESDMEGSVRTDDIPSVHQLQLTMDNGGAVKRTIICDETVAFEMQARPSINDGRQVYQVCGRTIEEKGIFPFEQFTGCVHVAATHMAQNVEIHGGGELERLSGIGFWSPRIKLLYERALAAYLDLCSHPQADPSMRVDEIFVTAQLSVRPFSLALTMCAFPFSSMGTCQVRVCRGTRPESFLEHFHLSEDPLGLARLITPPISDVVMLDPTTRRLSEGLLSNFFATRYIRPTKEQLLATAGGAAHRARHTSYLLICAPLETIHRGPLVDRIWAICKRDNIQVSFAGPDLNEAIAGRWSGAFVVNRTLQVLPIDTMHLTDRNHTAVELGACPLVRHLQGEVLKTLHPITPQFM</sequence>
<accession>A0ACC1LEJ8</accession>
<proteinExistence type="predicted"/>
<name>A0ACC1LEJ8_9FUNG</name>
<protein>
    <submittedName>
        <fullName evidence="1">Uncharacterized protein</fullName>
    </submittedName>
</protein>
<dbReference type="Proteomes" id="UP001140087">
    <property type="component" value="Unassembled WGS sequence"/>
</dbReference>
<organism evidence="1 2">
    <name type="scientific">Coemansia helicoidea</name>
    <dbReference type="NCBI Taxonomy" id="1286919"/>
    <lineage>
        <taxon>Eukaryota</taxon>
        <taxon>Fungi</taxon>
        <taxon>Fungi incertae sedis</taxon>
        <taxon>Zoopagomycota</taxon>
        <taxon>Kickxellomycotina</taxon>
        <taxon>Kickxellomycetes</taxon>
        <taxon>Kickxellales</taxon>
        <taxon>Kickxellaceae</taxon>
        <taxon>Coemansia</taxon>
    </lineage>
</organism>
<comment type="caution">
    <text evidence="1">The sequence shown here is derived from an EMBL/GenBank/DDBJ whole genome shotgun (WGS) entry which is preliminary data.</text>
</comment>
<reference evidence="1" key="1">
    <citation type="submission" date="2022-07" db="EMBL/GenBank/DDBJ databases">
        <title>Phylogenomic reconstructions and comparative analyses of Kickxellomycotina fungi.</title>
        <authorList>
            <person name="Reynolds N.K."/>
            <person name="Stajich J.E."/>
            <person name="Barry K."/>
            <person name="Grigoriev I.V."/>
            <person name="Crous P."/>
            <person name="Smith M.E."/>
        </authorList>
    </citation>
    <scope>NUCLEOTIDE SEQUENCE</scope>
    <source>
        <strain evidence="1">BCRC 34780</strain>
    </source>
</reference>
<evidence type="ECO:0000313" key="1">
    <source>
        <dbReference type="EMBL" id="KAJ2805959.1"/>
    </source>
</evidence>
<dbReference type="EMBL" id="JANBUN010000194">
    <property type="protein sequence ID" value="KAJ2805959.1"/>
    <property type="molecule type" value="Genomic_DNA"/>
</dbReference>